<sequence length="248" mass="27519">MRAAETGNVVEGLSGADRAMLYILAAWTGYRRKELSSLTDASFDLDGTPPVVSIHARNSKRRKRDCVPLHEEVAKRFVSWRSQKEIAKGACLFTLSTPAGYPRKTAKMMKRDLAVARARWVDEGETDQEKERRSDSNFLTYQDADGAFADFHSNRHTFVTNLALSATNPKIAQSLARHSDVNLTMNVYSHVQMEQKAAAVGRLAAPPSLEVRCESDSLALRLAQDSVSGGHGSLHEHCEARQLSHLIR</sequence>
<dbReference type="GO" id="GO:0006310">
    <property type="term" value="P:DNA recombination"/>
    <property type="evidence" value="ECO:0007669"/>
    <property type="project" value="UniProtKB-KW"/>
</dbReference>
<dbReference type="AlphaFoldDB" id="A0A518K1Q6"/>
<dbReference type="SUPFAM" id="SSF56349">
    <property type="entry name" value="DNA breaking-rejoining enzymes"/>
    <property type="match status" value="1"/>
</dbReference>
<dbReference type="Pfam" id="PF00589">
    <property type="entry name" value="Phage_integrase"/>
    <property type="match status" value="1"/>
</dbReference>
<dbReference type="PROSITE" id="PS51898">
    <property type="entry name" value="TYR_RECOMBINASE"/>
    <property type="match status" value="1"/>
</dbReference>
<gene>
    <name evidence="3" type="ORF">Poly24_54810</name>
</gene>
<dbReference type="Gene3D" id="1.10.443.10">
    <property type="entry name" value="Intergrase catalytic core"/>
    <property type="match status" value="1"/>
</dbReference>
<dbReference type="Proteomes" id="UP000315082">
    <property type="component" value="Chromosome"/>
</dbReference>
<name>A0A518K1Q6_9BACT</name>
<keyword evidence="1" id="KW-0233">DNA recombination</keyword>
<proteinExistence type="predicted"/>
<evidence type="ECO:0000313" key="4">
    <source>
        <dbReference type="Proteomes" id="UP000315082"/>
    </source>
</evidence>
<dbReference type="GO" id="GO:0003677">
    <property type="term" value="F:DNA binding"/>
    <property type="evidence" value="ECO:0007669"/>
    <property type="project" value="InterPro"/>
</dbReference>
<reference evidence="3 4" key="1">
    <citation type="submission" date="2019-02" db="EMBL/GenBank/DDBJ databases">
        <title>Deep-cultivation of Planctomycetes and their phenomic and genomic characterization uncovers novel biology.</title>
        <authorList>
            <person name="Wiegand S."/>
            <person name="Jogler M."/>
            <person name="Boedeker C."/>
            <person name="Pinto D."/>
            <person name="Vollmers J."/>
            <person name="Rivas-Marin E."/>
            <person name="Kohn T."/>
            <person name="Peeters S.H."/>
            <person name="Heuer A."/>
            <person name="Rast P."/>
            <person name="Oberbeckmann S."/>
            <person name="Bunk B."/>
            <person name="Jeske O."/>
            <person name="Meyerdierks A."/>
            <person name="Storesund J.E."/>
            <person name="Kallscheuer N."/>
            <person name="Luecker S."/>
            <person name="Lage O.M."/>
            <person name="Pohl T."/>
            <person name="Merkel B.J."/>
            <person name="Hornburger P."/>
            <person name="Mueller R.-W."/>
            <person name="Bruemmer F."/>
            <person name="Labrenz M."/>
            <person name="Spormann A.M."/>
            <person name="Op den Camp H."/>
            <person name="Overmann J."/>
            <person name="Amann R."/>
            <person name="Jetten M.S.M."/>
            <person name="Mascher T."/>
            <person name="Medema M.H."/>
            <person name="Devos D.P."/>
            <person name="Kaster A.-K."/>
            <person name="Ovreas L."/>
            <person name="Rohde M."/>
            <person name="Galperin M.Y."/>
            <person name="Jogler C."/>
        </authorList>
    </citation>
    <scope>NUCLEOTIDE SEQUENCE [LARGE SCALE GENOMIC DNA]</scope>
    <source>
        <strain evidence="3 4">Poly24</strain>
    </source>
</reference>
<dbReference type="InterPro" id="IPR013762">
    <property type="entry name" value="Integrase-like_cat_sf"/>
</dbReference>
<dbReference type="EMBL" id="CP036348">
    <property type="protein sequence ID" value="QDV71741.1"/>
    <property type="molecule type" value="Genomic_DNA"/>
</dbReference>
<evidence type="ECO:0000259" key="2">
    <source>
        <dbReference type="PROSITE" id="PS51898"/>
    </source>
</evidence>
<dbReference type="InterPro" id="IPR002104">
    <property type="entry name" value="Integrase_catalytic"/>
</dbReference>
<dbReference type="GO" id="GO:0015074">
    <property type="term" value="P:DNA integration"/>
    <property type="evidence" value="ECO:0007669"/>
    <property type="project" value="InterPro"/>
</dbReference>
<dbReference type="InterPro" id="IPR011010">
    <property type="entry name" value="DNA_brk_join_enz"/>
</dbReference>
<dbReference type="KEGG" id="rcf:Poly24_54810"/>
<dbReference type="CDD" id="cd00397">
    <property type="entry name" value="DNA_BRE_C"/>
    <property type="match status" value="1"/>
</dbReference>
<evidence type="ECO:0000256" key="1">
    <source>
        <dbReference type="ARBA" id="ARBA00023172"/>
    </source>
</evidence>
<feature type="domain" description="Tyr recombinase" evidence="2">
    <location>
        <begin position="1"/>
        <end position="201"/>
    </location>
</feature>
<keyword evidence="4" id="KW-1185">Reference proteome</keyword>
<accession>A0A518K1Q6</accession>
<evidence type="ECO:0000313" key="3">
    <source>
        <dbReference type="EMBL" id="QDV71741.1"/>
    </source>
</evidence>
<organism evidence="3 4">
    <name type="scientific">Rosistilla carotiformis</name>
    <dbReference type="NCBI Taxonomy" id="2528017"/>
    <lineage>
        <taxon>Bacteria</taxon>
        <taxon>Pseudomonadati</taxon>
        <taxon>Planctomycetota</taxon>
        <taxon>Planctomycetia</taxon>
        <taxon>Pirellulales</taxon>
        <taxon>Pirellulaceae</taxon>
        <taxon>Rosistilla</taxon>
    </lineage>
</organism>
<protein>
    <submittedName>
        <fullName evidence="3">Tn916 family transposase</fullName>
    </submittedName>
</protein>